<protein>
    <recommendedName>
        <fullName evidence="1">Fibronectin type-III domain-containing protein</fullName>
    </recommendedName>
</protein>
<dbReference type="SUPFAM" id="SSF49265">
    <property type="entry name" value="Fibronectin type III"/>
    <property type="match status" value="1"/>
</dbReference>
<dbReference type="Gene3D" id="2.60.40.10">
    <property type="entry name" value="Immunoglobulins"/>
    <property type="match status" value="1"/>
</dbReference>
<sequence>MEFVGREDSERYEVQARTETQYRTGAWTEPVAITTQFPGVTNLAATGISETEVELTWSDNADNEDGQIVIHERVVDGAEWPERVVEDVGPNTESFIDDTVPPDTEVRYYIRAYTPYAEAESNTVAATTEDAGFSRRRIPANGWYAEVETPSGDLLRPTILTES</sequence>
<name>A0A256JL36_HALEZ</name>
<gene>
    <name evidence="2" type="ORF">DJ79_02575</name>
</gene>
<reference evidence="2 3" key="1">
    <citation type="journal article" date="2014" name="Front. Microbiol.">
        <title>Population and genomic analysis of the genus Halorubrum.</title>
        <authorList>
            <person name="Fullmer M.S."/>
            <person name="Soucy S.M."/>
            <person name="Swithers K.S."/>
            <person name="Makkay A.M."/>
            <person name="Wheeler R."/>
            <person name="Ventosa A."/>
            <person name="Gogarten J.P."/>
            <person name="Papke R.T."/>
        </authorList>
    </citation>
    <scope>NUCLEOTIDE SEQUENCE [LARGE SCALE GENOMIC DNA]</scope>
    <source>
        <strain evidence="2 3">Ga2p</strain>
    </source>
</reference>
<accession>A0A256JL36</accession>
<dbReference type="InterPro" id="IPR036116">
    <property type="entry name" value="FN3_sf"/>
</dbReference>
<dbReference type="EMBL" id="NHPA01000013">
    <property type="protein sequence ID" value="OYR69595.1"/>
    <property type="molecule type" value="Genomic_DNA"/>
</dbReference>
<comment type="caution">
    <text evidence="2">The sequence shown here is derived from an EMBL/GenBank/DDBJ whole genome shotgun (WGS) entry which is preliminary data.</text>
</comment>
<dbReference type="RefSeq" id="WP_094592596.1">
    <property type="nucleotide sequence ID" value="NZ_NHPA01000013.1"/>
</dbReference>
<feature type="domain" description="Fibronectin type-III" evidence="1">
    <location>
        <begin position="39"/>
        <end position="131"/>
    </location>
</feature>
<evidence type="ECO:0000259" key="1">
    <source>
        <dbReference type="PROSITE" id="PS50853"/>
    </source>
</evidence>
<dbReference type="PROSITE" id="PS50853">
    <property type="entry name" value="FN3"/>
    <property type="match status" value="1"/>
</dbReference>
<evidence type="ECO:0000313" key="3">
    <source>
        <dbReference type="Proteomes" id="UP000215607"/>
    </source>
</evidence>
<dbReference type="AlphaFoldDB" id="A0A256JL36"/>
<dbReference type="InterPro" id="IPR013783">
    <property type="entry name" value="Ig-like_fold"/>
</dbReference>
<evidence type="ECO:0000313" key="2">
    <source>
        <dbReference type="EMBL" id="OYR69595.1"/>
    </source>
</evidence>
<organism evidence="2 3">
    <name type="scientific">Halorubrum ezzemoulense</name>
    <name type="common">Halorubrum chaoviator</name>
    <dbReference type="NCBI Taxonomy" id="337243"/>
    <lineage>
        <taxon>Archaea</taxon>
        <taxon>Methanobacteriati</taxon>
        <taxon>Methanobacteriota</taxon>
        <taxon>Stenosarchaea group</taxon>
        <taxon>Halobacteria</taxon>
        <taxon>Halobacteriales</taxon>
        <taxon>Haloferacaceae</taxon>
        <taxon>Halorubrum</taxon>
    </lineage>
</organism>
<dbReference type="InterPro" id="IPR003961">
    <property type="entry name" value="FN3_dom"/>
</dbReference>
<proteinExistence type="predicted"/>
<dbReference type="Proteomes" id="UP000215607">
    <property type="component" value="Unassembled WGS sequence"/>
</dbReference>